<evidence type="ECO:0000256" key="3">
    <source>
        <dbReference type="ARBA" id="ARBA00022692"/>
    </source>
</evidence>
<evidence type="ECO:0000313" key="7">
    <source>
        <dbReference type="EMBL" id="EKE87565.1"/>
    </source>
</evidence>
<dbReference type="InterPro" id="IPR002549">
    <property type="entry name" value="AI-2E-like"/>
</dbReference>
<comment type="similarity">
    <text evidence="2">Belongs to the autoinducer-2 exporter (AI-2E) (TC 2.A.86) family.</text>
</comment>
<evidence type="ECO:0000256" key="2">
    <source>
        <dbReference type="ARBA" id="ARBA00009773"/>
    </source>
</evidence>
<dbReference type="STRING" id="740709.A10D4_00685"/>
<feature type="transmembrane region" description="Helical" evidence="6">
    <location>
        <begin position="229"/>
        <end position="246"/>
    </location>
</feature>
<gene>
    <name evidence="7" type="ORF">A10D4_00685</name>
</gene>
<proteinExistence type="inferred from homology"/>
<evidence type="ECO:0000313" key="8">
    <source>
        <dbReference type="Proteomes" id="UP000014115"/>
    </source>
</evidence>
<dbReference type="Pfam" id="PF01594">
    <property type="entry name" value="AI-2E_transport"/>
    <property type="match status" value="1"/>
</dbReference>
<keyword evidence="8" id="KW-1185">Reference proteome</keyword>
<dbReference type="PANTHER" id="PTHR21716">
    <property type="entry name" value="TRANSMEMBRANE PROTEIN"/>
    <property type="match status" value="1"/>
</dbReference>
<evidence type="ECO:0000256" key="6">
    <source>
        <dbReference type="SAM" id="Phobius"/>
    </source>
</evidence>
<organism evidence="7 8">
    <name type="scientific">Idiomarina xiamenensis 10-D-4</name>
    <dbReference type="NCBI Taxonomy" id="740709"/>
    <lineage>
        <taxon>Bacteria</taxon>
        <taxon>Pseudomonadati</taxon>
        <taxon>Pseudomonadota</taxon>
        <taxon>Gammaproteobacteria</taxon>
        <taxon>Alteromonadales</taxon>
        <taxon>Idiomarinaceae</taxon>
        <taxon>Idiomarina</taxon>
    </lineage>
</organism>
<dbReference type="Proteomes" id="UP000014115">
    <property type="component" value="Unassembled WGS sequence"/>
</dbReference>
<evidence type="ECO:0000256" key="5">
    <source>
        <dbReference type="ARBA" id="ARBA00023136"/>
    </source>
</evidence>
<dbReference type="GO" id="GO:0016020">
    <property type="term" value="C:membrane"/>
    <property type="evidence" value="ECO:0007669"/>
    <property type="project" value="UniProtKB-SubCell"/>
</dbReference>
<feature type="transmembrane region" description="Helical" evidence="6">
    <location>
        <begin position="252"/>
        <end position="274"/>
    </location>
</feature>
<comment type="subcellular location">
    <subcellularLocation>
        <location evidence="1">Membrane</location>
        <topology evidence="1">Multi-pass membrane protein</topology>
    </subcellularLocation>
</comment>
<accession>K2LCG3</accession>
<evidence type="ECO:0000256" key="4">
    <source>
        <dbReference type="ARBA" id="ARBA00022989"/>
    </source>
</evidence>
<dbReference type="AlphaFoldDB" id="K2LCG3"/>
<dbReference type="PANTHER" id="PTHR21716:SF4">
    <property type="entry name" value="TRANSMEMBRANE PROTEIN 245"/>
    <property type="match status" value="1"/>
</dbReference>
<dbReference type="EMBL" id="AMRG01000001">
    <property type="protein sequence ID" value="EKE87565.1"/>
    <property type="molecule type" value="Genomic_DNA"/>
</dbReference>
<feature type="transmembrane region" description="Helical" evidence="6">
    <location>
        <begin position="47"/>
        <end position="63"/>
    </location>
</feature>
<feature type="transmembrane region" description="Helical" evidence="6">
    <location>
        <begin position="172"/>
        <end position="189"/>
    </location>
</feature>
<keyword evidence="5 6" id="KW-0472">Membrane</keyword>
<feature type="transmembrane region" description="Helical" evidence="6">
    <location>
        <begin position="25"/>
        <end position="41"/>
    </location>
</feature>
<feature type="transmembrane region" description="Helical" evidence="6">
    <location>
        <begin position="75"/>
        <end position="100"/>
    </location>
</feature>
<keyword evidence="3 6" id="KW-0812">Transmembrane</keyword>
<keyword evidence="4 6" id="KW-1133">Transmembrane helix</keyword>
<dbReference type="eggNOG" id="COG0628">
    <property type="taxonomic scope" value="Bacteria"/>
</dbReference>
<feature type="transmembrane region" description="Helical" evidence="6">
    <location>
        <begin position="323"/>
        <end position="353"/>
    </location>
</feature>
<name>K2LCG3_9GAMM</name>
<feature type="transmembrane region" description="Helical" evidence="6">
    <location>
        <begin position="286"/>
        <end position="303"/>
    </location>
</feature>
<sequence length="391" mass="42832">MALMALTTAPATKGMLMQQKLEQRSFLLMLVVVSLAFLWVLKPLWGAIFWAAVITVIFYPVHCRINQRIGQHPSIAAALTLMLCMVIVVIPVVAIISSFVSEGVQLYQRLSDGDISVGDMVDRVRQAFPFIGDILNQLGMDPATLKQRLSDGAVSVSQVLAKETFSIGQSTFSFFLNLGLMLYLSFFLLRDGPQLTRLLVQALPLGDDREEQLFTKFAEVTRATVKGNLVVAIVQGALGGLIFWILDLPAPTLWGVVMAALSLIPAIGAAIIWAPVAVYLMATGELMDGVILFAYGAVIISLADNVLRPILVGRDTKLPDYVVLFSTVGGLAIFGINGFVIGPLIAALFMVFWQIFMREFNTSAELTADERLAERLTDADEDLHERDQPIR</sequence>
<protein>
    <submittedName>
        <fullName evidence="7">PerM family permease</fullName>
    </submittedName>
</protein>
<evidence type="ECO:0000256" key="1">
    <source>
        <dbReference type="ARBA" id="ARBA00004141"/>
    </source>
</evidence>
<dbReference type="PATRIC" id="fig|740709.3.peg.137"/>
<comment type="caution">
    <text evidence="7">The sequence shown here is derived from an EMBL/GenBank/DDBJ whole genome shotgun (WGS) entry which is preliminary data.</text>
</comment>
<reference evidence="7 8" key="1">
    <citation type="journal article" date="2012" name="J. Bacteriol.">
        <title>Genome Sequence of Idiomarina xiamenensis Type Strain 10-D-4.</title>
        <authorList>
            <person name="Lai Q."/>
            <person name="Wang L."/>
            <person name="Wang W."/>
            <person name="Shao Z."/>
        </authorList>
    </citation>
    <scope>NUCLEOTIDE SEQUENCE [LARGE SCALE GENOMIC DNA]</scope>
    <source>
        <strain evidence="7 8">10-D-4</strain>
    </source>
</reference>